<evidence type="ECO:0000313" key="2">
    <source>
        <dbReference type="Proteomes" id="UP001642540"/>
    </source>
</evidence>
<reference evidence="1 2" key="1">
    <citation type="submission" date="2024-08" db="EMBL/GenBank/DDBJ databases">
        <authorList>
            <person name="Cucini C."/>
            <person name="Frati F."/>
        </authorList>
    </citation>
    <scope>NUCLEOTIDE SEQUENCE [LARGE SCALE GENOMIC DNA]</scope>
</reference>
<sequence length="93" mass="10878">MASKVFRSQACNDMLTIIPDFRFEETDTDELKLKPVTPSAWTQKFIDILSKSVILVDCLNILCNLHKYDQRNYQALIVDLFETLRPEVEVREI</sequence>
<evidence type="ECO:0000313" key="1">
    <source>
        <dbReference type="EMBL" id="CAL8071144.1"/>
    </source>
</evidence>
<gene>
    <name evidence="1" type="ORF">ODALV1_LOCUS1575</name>
</gene>
<dbReference type="Proteomes" id="UP001642540">
    <property type="component" value="Unassembled WGS sequence"/>
</dbReference>
<organism evidence="1 2">
    <name type="scientific">Orchesella dallaii</name>
    <dbReference type="NCBI Taxonomy" id="48710"/>
    <lineage>
        <taxon>Eukaryota</taxon>
        <taxon>Metazoa</taxon>
        <taxon>Ecdysozoa</taxon>
        <taxon>Arthropoda</taxon>
        <taxon>Hexapoda</taxon>
        <taxon>Collembola</taxon>
        <taxon>Entomobryomorpha</taxon>
        <taxon>Entomobryoidea</taxon>
        <taxon>Orchesellidae</taxon>
        <taxon>Orchesellinae</taxon>
        <taxon>Orchesella</taxon>
    </lineage>
</organism>
<keyword evidence="2" id="KW-1185">Reference proteome</keyword>
<protein>
    <submittedName>
        <fullName evidence="1">Uncharacterized protein</fullName>
    </submittedName>
</protein>
<proteinExistence type="predicted"/>
<name>A0ABP1PQ91_9HEXA</name>
<dbReference type="EMBL" id="CAXLJM020000004">
    <property type="protein sequence ID" value="CAL8071144.1"/>
    <property type="molecule type" value="Genomic_DNA"/>
</dbReference>
<accession>A0ABP1PQ91</accession>
<comment type="caution">
    <text evidence="1">The sequence shown here is derived from an EMBL/GenBank/DDBJ whole genome shotgun (WGS) entry which is preliminary data.</text>
</comment>